<proteinExistence type="predicted"/>
<reference evidence="1" key="1">
    <citation type="submission" date="2024-07" db="EMBL/GenBank/DDBJ databases">
        <title>Metagenome and Metagenome-Assembled Genomes of Archaea from a hot spring from the geothermal field of Los Azufres, Mexico.</title>
        <authorList>
            <person name="Marin-Paredes R."/>
            <person name="Martinez-Romero E."/>
            <person name="Servin-Garciduenas L.E."/>
        </authorList>
    </citation>
    <scope>NUCLEOTIDE SEQUENCE</scope>
    <source>
        <strain evidence="1">AZ1-454</strain>
    </source>
</reference>
<accession>A0ACC6TMR0</accession>
<sequence length="162" mass="17860">MSVKIDVVGIDIPEGTNVILGQSHFIKTVEDLYETLASSSPSLKFGLAFSEASGKRLIRWDGNDQELVKLAIENLKKISAGHTFIVYLKNGYPINVLNRIKSVEEVVRIFAATANPLQVLVAETDQGRGIIGVVDGYTPLGVEGEADIKERKEILRKFGYKR</sequence>
<dbReference type="Proteomes" id="UP000053480">
    <property type="component" value="Unassembled WGS sequence"/>
</dbReference>
<organism evidence="1 2">
    <name type="scientific">Candidatus Aramenus sulfurataquae</name>
    <dbReference type="NCBI Taxonomy" id="1326980"/>
    <lineage>
        <taxon>Archaea</taxon>
        <taxon>Thermoproteota</taxon>
        <taxon>Thermoprotei</taxon>
        <taxon>Sulfolobales</taxon>
        <taxon>Sulfolobaceae</taxon>
        <taxon>Candidatus Aramenus</taxon>
    </lineage>
</organism>
<keyword evidence="1" id="KW-0808">Transferase</keyword>
<dbReference type="EMBL" id="JZWS03000002">
    <property type="protein sequence ID" value="MEW9491068.1"/>
    <property type="molecule type" value="Genomic_DNA"/>
</dbReference>
<keyword evidence="1" id="KW-0418">Kinase</keyword>
<evidence type="ECO:0000313" key="2">
    <source>
        <dbReference type="Proteomes" id="UP000053480"/>
    </source>
</evidence>
<evidence type="ECO:0000313" key="1">
    <source>
        <dbReference type="EMBL" id="MEW9491068.1"/>
    </source>
</evidence>
<comment type="caution">
    <text evidence="1">The sequence shown here is derived from an EMBL/GenBank/DDBJ whole genome shotgun (WGS) entry which is preliminary data.</text>
</comment>
<protein>
    <submittedName>
        <fullName evidence="1">Adenosine-specific kinase</fullName>
    </submittedName>
</protein>
<gene>
    <name evidence="1" type="ORF">TQ35_0002555</name>
</gene>
<name>A0ACC6TMR0_9CREN</name>